<proteinExistence type="predicted"/>
<reference evidence="1 2" key="1">
    <citation type="journal article" date="2020" name="Microorganisms">
        <title>Osmotic Adaptation and Compatible Solute Biosynthesis of Phototrophic Bacteria as Revealed from Genome Analyses.</title>
        <authorList>
            <person name="Imhoff J.F."/>
            <person name="Rahn T."/>
            <person name="Kunzel S."/>
            <person name="Keller A."/>
            <person name="Neulinger S.C."/>
        </authorList>
    </citation>
    <scope>NUCLEOTIDE SEQUENCE [LARGE SCALE GENOMIC DNA]</scope>
    <source>
        <strain evidence="1 2">DSM 21303</strain>
    </source>
</reference>
<sequence length="122" mass="13547">MTTIATPTPLTDLRRRVTVARNLIREVLTELVGPVELAFDFHREWNGCWRVRVDITAPVQGRLDFTLLDTATGGMLALPRPLPERWRLEMGIVATDGTRWTLDDEGHLVPFRGGVSAVGPSG</sequence>
<evidence type="ECO:0000313" key="2">
    <source>
        <dbReference type="Proteomes" id="UP001138802"/>
    </source>
</evidence>
<comment type="caution">
    <text evidence="1">The sequence shown here is derived from an EMBL/GenBank/DDBJ whole genome shotgun (WGS) entry which is preliminary data.</text>
</comment>
<dbReference type="RefSeq" id="WP_200388079.1">
    <property type="nucleotide sequence ID" value="NZ_NRSD01000011.1"/>
</dbReference>
<dbReference type="AlphaFoldDB" id="A0A9X0WIC7"/>
<keyword evidence="2" id="KW-1185">Reference proteome</keyword>
<name>A0A9X0WIC7_9GAMM</name>
<gene>
    <name evidence="1" type="ORF">CKO25_11575</name>
</gene>
<evidence type="ECO:0000313" key="1">
    <source>
        <dbReference type="EMBL" id="MBK1645269.1"/>
    </source>
</evidence>
<accession>A0A9X0WIC7</accession>
<protein>
    <submittedName>
        <fullName evidence="1">Uncharacterized protein</fullName>
    </submittedName>
</protein>
<dbReference type="EMBL" id="NRSD01000011">
    <property type="protein sequence ID" value="MBK1645269.1"/>
    <property type="molecule type" value="Genomic_DNA"/>
</dbReference>
<organism evidence="1 2">
    <name type="scientific">Thiocapsa imhoffii</name>
    <dbReference type="NCBI Taxonomy" id="382777"/>
    <lineage>
        <taxon>Bacteria</taxon>
        <taxon>Pseudomonadati</taxon>
        <taxon>Pseudomonadota</taxon>
        <taxon>Gammaproteobacteria</taxon>
        <taxon>Chromatiales</taxon>
        <taxon>Chromatiaceae</taxon>
        <taxon>Thiocapsa</taxon>
    </lineage>
</organism>
<dbReference type="Proteomes" id="UP001138802">
    <property type="component" value="Unassembled WGS sequence"/>
</dbReference>